<evidence type="ECO:0000313" key="9">
    <source>
        <dbReference type="Proteomes" id="UP000424462"/>
    </source>
</evidence>
<dbReference type="GO" id="GO:0046872">
    <property type="term" value="F:metal ion binding"/>
    <property type="evidence" value="ECO:0007669"/>
    <property type="project" value="UniProtKB-KW"/>
</dbReference>
<gene>
    <name evidence="8" type="ORF">COCCU_05815</name>
</gene>
<evidence type="ECO:0000256" key="5">
    <source>
        <dbReference type="ARBA" id="ARBA00022842"/>
    </source>
</evidence>
<dbReference type="PANTHER" id="PTHR12318">
    <property type="entry name" value="TESTOSTERONE-REGULATED PROTEIN RP2"/>
    <property type="match status" value="1"/>
</dbReference>
<dbReference type="PANTHER" id="PTHR12318:SF0">
    <property type="entry name" value="ACYL-COENZYME A DIPHOSPHATASE NUDT19"/>
    <property type="match status" value="1"/>
</dbReference>
<name>A0A6B8W580_9CORY</name>
<evidence type="ECO:0000256" key="1">
    <source>
        <dbReference type="ARBA" id="ARBA00001936"/>
    </source>
</evidence>
<dbReference type="AlphaFoldDB" id="A0A6B8W580"/>
<feature type="domain" description="Nudix hydrolase" evidence="7">
    <location>
        <begin position="12"/>
        <end position="223"/>
    </location>
</feature>
<accession>A0A6B8W580</accession>
<dbReference type="InterPro" id="IPR015797">
    <property type="entry name" value="NUDIX_hydrolase-like_dom_sf"/>
</dbReference>
<sequence length="270" mass="29631">MPTSEDQHGFNGARLAATVLLIRDGAQGLEVWVQERVSTMRNYAGMTVFPGGGVDPRDFPPKVWNSGDLWAGPSVISTARRMGTTKYKAHALVFAAVRELFEEAGTLLAIHSDGTPVADATPYHGERLALESHRLSLTDVLRENDLKVRSDLLTPFARWVGSSASGNMFDTFSFLAVAPEGQETDGDTSEASDAGWLSPRLLLEGWRVGLVRLVIPTYAQLLELARWNTVSEVLAATELADVSPVIGDPVEDPRYRDFFHIKRLDRIGEP</sequence>
<dbReference type="Proteomes" id="UP000424462">
    <property type="component" value="Chromosome"/>
</dbReference>
<dbReference type="GO" id="GO:0016818">
    <property type="term" value="F:hydrolase activity, acting on acid anhydrides, in phosphorus-containing anhydrides"/>
    <property type="evidence" value="ECO:0007669"/>
    <property type="project" value="InterPro"/>
</dbReference>
<keyword evidence="5" id="KW-0460">Magnesium</keyword>
<dbReference type="RefSeq" id="WP_231598881.1">
    <property type="nucleotide sequence ID" value="NZ_CP046455.1"/>
</dbReference>
<evidence type="ECO:0000256" key="3">
    <source>
        <dbReference type="ARBA" id="ARBA00022723"/>
    </source>
</evidence>
<dbReference type="Gene3D" id="3.90.79.10">
    <property type="entry name" value="Nucleoside Triphosphate Pyrophosphohydrolase"/>
    <property type="match status" value="1"/>
</dbReference>
<dbReference type="CDD" id="cd18870">
    <property type="entry name" value="NUDIX_AcylCoAdiphos_Nudt19"/>
    <property type="match status" value="1"/>
</dbReference>
<evidence type="ECO:0000259" key="7">
    <source>
        <dbReference type="PROSITE" id="PS51462"/>
    </source>
</evidence>
<dbReference type="KEGG" id="cok:COCCU_05815"/>
<evidence type="ECO:0000313" key="8">
    <source>
        <dbReference type="EMBL" id="QGU07107.1"/>
    </source>
</evidence>
<dbReference type="SUPFAM" id="SSF55811">
    <property type="entry name" value="Nudix"/>
    <property type="match status" value="1"/>
</dbReference>
<comment type="cofactor">
    <cofactor evidence="1">
        <name>Mn(2+)</name>
        <dbReference type="ChEBI" id="CHEBI:29035"/>
    </cofactor>
</comment>
<keyword evidence="6" id="KW-0464">Manganese</keyword>
<keyword evidence="3" id="KW-0479">Metal-binding</keyword>
<evidence type="ECO:0000256" key="2">
    <source>
        <dbReference type="ARBA" id="ARBA00001946"/>
    </source>
</evidence>
<evidence type="ECO:0000256" key="4">
    <source>
        <dbReference type="ARBA" id="ARBA00022801"/>
    </source>
</evidence>
<proteinExistence type="predicted"/>
<evidence type="ECO:0000256" key="6">
    <source>
        <dbReference type="ARBA" id="ARBA00023211"/>
    </source>
</evidence>
<keyword evidence="9" id="KW-1185">Reference proteome</keyword>
<protein>
    <submittedName>
        <fullName evidence="8">NUDIX domain protein</fullName>
    </submittedName>
</protein>
<reference evidence="8 9" key="1">
    <citation type="submission" date="2019-11" db="EMBL/GenBank/DDBJ databases">
        <title>Complete genome sequence of Corynebacterium kalinowskii 1959, a novel Corynebacterium species isolated from soil of a small paddock in Vilsendorf, Germany.</title>
        <authorList>
            <person name="Schaffert L."/>
            <person name="Ruwe M."/>
            <person name="Milse J."/>
            <person name="Hanuschka K."/>
            <person name="Ortseifen V."/>
            <person name="Droste J."/>
            <person name="Brandt D."/>
            <person name="Schlueter L."/>
            <person name="Kutter Y."/>
            <person name="Vinke S."/>
            <person name="Viehoefer P."/>
            <person name="Jacob L."/>
            <person name="Luebke N.-C."/>
            <person name="Schulte-Berndt E."/>
            <person name="Hain C."/>
            <person name="Linder M."/>
            <person name="Schmidt P."/>
            <person name="Wollenschlaeger L."/>
            <person name="Luttermann T."/>
            <person name="Thieme E."/>
            <person name="Hassa J."/>
            <person name="Haak M."/>
            <person name="Wittchen M."/>
            <person name="Mentz A."/>
            <person name="Persicke M."/>
            <person name="Busche T."/>
            <person name="Ruckert C."/>
        </authorList>
    </citation>
    <scope>NUCLEOTIDE SEQUENCE [LARGE SCALE GENOMIC DNA]</scope>
    <source>
        <strain evidence="8 9">2039</strain>
    </source>
</reference>
<dbReference type="InterPro" id="IPR039121">
    <property type="entry name" value="NUDT19"/>
</dbReference>
<dbReference type="EMBL" id="CP046455">
    <property type="protein sequence ID" value="QGU07107.1"/>
    <property type="molecule type" value="Genomic_DNA"/>
</dbReference>
<dbReference type="PROSITE" id="PS51462">
    <property type="entry name" value="NUDIX"/>
    <property type="match status" value="1"/>
</dbReference>
<comment type="cofactor">
    <cofactor evidence="2">
        <name>Mg(2+)</name>
        <dbReference type="ChEBI" id="CHEBI:18420"/>
    </cofactor>
</comment>
<organism evidence="8 9">
    <name type="scientific">Corynebacterium occultum</name>
    <dbReference type="NCBI Taxonomy" id="2675219"/>
    <lineage>
        <taxon>Bacteria</taxon>
        <taxon>Bacillati</taxon>
        <taxon>Actinomycetota</taxon>
        <taxon>Actinomycetes</taxon>
        <taxon>Mycobacteriales</taxon>
        <taxon>Corynebacteriaceae</taxon>
        <taxon>Corynebacterium</taxon>
    </lineage>
</organism>
<dbReference type="InterPro" id="IPR000086">
    <property type="entry name" value="NUDIX_hydrolase_dom"/>
</dbReference>
<keyword evidence="4" id="KW-0378">Hydrolase</keyword>